<keyword evidence="4 7" id="KW-0547">Nucleotide-binding</keyword>
<evidence type="ECO:0000259" key="10">
    <source>
        <dbReference type="PROSITE" id="PS50979"/>
    </source>
</evidence>
<dbReference type="EMBL" id="JAKXMK010000011">
    <property type="protein sequence ID" value="MCH6166816.1"/>
    <property type="molecule type" value="Genomic_DNA"/>
</dbReference>
<dbReference type="NCBIfam" id="NF006367">
    <property type="entry name" value="PRK08591.1"/>
    <property type="match status" value="1"/>
</dbReference>
<dbReference type="Gene3D" id="2.40.50.100">
    <property type="match status" value="1"/>
</dbReference>
<dbReference type="PROSITE" id="PS00866">
    <property type="entry name" value="CPSASE_1"/>
    <property type="match status" value="1"/>
</dbReference>
<dbReference type="InterPro" id="IPR005481">
    <property type="entry name" value="BC-like_N"/>
</dbReference>
<dbReference type="Pfam" id="PF02785">
    <property type="entry name" value="Biotin_carb_C"/>
    <property type="match status" value="1"/>
</dbReference>
<dbReference type="CDD" id="cd06850">
    <property type="entry name" value="biotinyl_domain"/>
    <property type="match status" value="1"/>
</dbReference>
<dbReference type="SUPFAM" id="SSF56059">
    <property type="entry name" value="Glutathione synthetase ATP-binding domain-like"/>
    <property type="match status" value="1"/>
</dbReference>
<feature type="domain" description="Lipoyl-binding" evidence="8">
    <location>
        <begin position="600"/>
        <end position="675"/>
    </location>
</feature>
<keyword evidence="5 7" id="KW-0067">ATP-binding</keyword>
<dbReference type="PROSITE" id="PS00188">
    <property type="entry name" value="BIOTIN"/>
    <property type="match status" value="1"/>
</dbReference>
<dbReference type="InterPro" id="IPR001882">
    <property type="entry name" value="Biotin_BS"/>
</dbReference>
<dbReference type="InterPro" id="IPR048429">
    <property type="entry name" value="MCC_alpha_BT"/>
</dbReference>
<dbReference type="PROSITE" id="PS00867">
    <property type="entry name" value="CPSASE_2"/>
    <property type="match status" value="1"/>
</dbReference>
<keyword evidence="3 11" id="KW-0436">Ligase</keyword>
<keyword evidence="12" id="KW-1185">Reference proteome</keyword>
<evidence type="ECO:0000256" key="7">
    <source>
        <dbReference type="PROSITE-ProRule" id="PRU00409"/>
    </source>
</evidence>
<protein>
    <recommendedName>
        <fullName evidence="2">biotin carboxylase</fullName>
        <ecNumber evidence="2">6.3.4.14</ecNumber>
    </recommendedName>
</protein>
<feature type="domain" description="Biotin carboxylation" evidence="10">
    <location>
        <begin position="3"/>
        <end position="457"/>
    </location>
</feature>
<dbReference type="InterPro" id="IPR011054">
    <property type="entry name" value="Rudment_hybrid_motif"/>
</dbReference>
<evidence type="ECO:0000313" key="11">
    <source>
        <dbReference type="EMBL" id="MCH6166816.1"/>
    </source>
</evidence>
<proteinExistence type="predicted"/>
<evidence type="ECO:0000256" key="2">
    <source>
        <dbReference type="ARBA" id="ARBA00013263"/>
    </source>
</evidence>
<evidence type="ECO:0000256" key="3">
    <source>
        <dbReference type="ARBA" id="ARBA00022598"/>
    </source>
</evidence>
<dbReference type="SUPFAM" id="SSF52440">
    <property type="entry name" value="PreATP-grasp domain"/>
    <property type="match status" value="1"/>
</dbReference>
<dbReference type="InterPro" id="IPR000089">
    <property type="entry name" value="Biotin_lipoyl"/>
</dbReference>
<dbReference type="SUPFAM" id="SSF51230">
    <property type="entry name" value="Single hybrid motif"/>
    <property type="match status" value="1"/>
</dbReference>
<dbReference type="Pfam" id="PF02786">
    <property type="entry name" value="CPSase_L_D2"/>
    <property type="match status" value="1"/>
</dbReference>
<accession>A0ABS9TE37</accession>
<dbReference type="InterPro" id="IPR011764">
    <property type="entry name" value="Biotin_carboxylation_dom"/>
</dbReference>
<evidence type="ECO:0000259" key="8">
    <source>
        <dbReference type="PROSITE" id="PS50968"/>
    </source>
</evidence>
<dbReference type="Proteomes" id="UP001299970">
    <property type="component" value="Unassembled WGS sequence"/>
</dbReference>
<name>A0ABS9TE37_9PSEU</name>
<dbReference type="PROSITE" id="PS50968">
    <property type="entry name" value="BIOTINYL_LIPOYL"/>
    <property type="match status" value="1"/>
</dbReference>
<evidence type="ECO:0000256" key="5">
    <source>
        <dbReference type="ARBA" id="ARBA00022840"/>
    </source>
</evidence>
<evidence type="ECO:0000259" key="9">
    <source>
        <dbReference type="PROSITE" id="PS50975"/>
    </source>
</evidence>
<reference evidence="11 12" key="1">
    <citation type="submission" date="2022-03" db="EMBL/GenBank/DDBJ databases">
        <title>Pseudonocardia alaer sp. nov., a novel actinomycete isolated from reed forest soil.</title>
        <authorList>
            <person name="Wang L."/>
        </authorList>
    </citation>
    <scope>NUCLEOTIDE SEQUENCE [LARGE SCALE GENOMIC DNA]</scope>
    <source>
        <strain evidence="11 12">Y-16303</strain>
    </source>
</reference>
<dbReference type="InterPro" id="IPR011761">
    <property type="entry name" value="ATP-grasp"/>
</dbReference>
<dbReference type="PANTHER" id="PTHR18866:SF33">
    <property type="entry name" value="METHYLCROTONOYL-COA CARBOXYLASE SUBUNIT ALPHA, MITOCHONDRIAL-RELATED"/>
    <property type="match status" value="1"/>
</dbReference>
<comment type="cofactor">
    <cofactor evidence="1">
        <name>biotin</name>
        <dbReference type="ChEBI" id="CHEBI:57586"/>
    </cofactor>
</comment>
<evidence type="ECO:0000313" key="12">
    <source>
        <dbReference type="Proteomes" id="UP001299970"/>
    </source>
</evidence>
<dbReference type="InterPro" id="IPR005482">
    <property type="entry name" value="Biotin_COase_C"/>
</dbReference>
<dbReference type="SMART" id="SM00878">
    <property type="entry name" value="Biotin_carb_C"/>
    <property type="match status" value="1"/>
</dbReference>
<dbReference type="EC" id="6.3.4.14" evidence="2"/>
<comment type="caution">
    <text evidence="11">The sequence shown here is derived from an EMBL/GenBank/DDBJ whole genome shotgun (WGS) entry which is preliminary data.</text>
</comment>
<dbReference type="SUPFAM" id="SSF51246">
    <property type="entry name" value="Rudiment single hybrid motif"/>
    <property type="match status" value="1"/>
</dbReference>
<evidence type="ECO:0000256" key="4">
    <source>
        <dbReference type="ARBA" id="ARBA00022741"/>
    </source>
</evidence>
<dbReference type="Pfam" id="PF00289">
    <property type="entry name" value="Biotin_carb_N"/>
    <property type="match status" value="1"/>
</dbReference>
<dbReference type="PROSITE" id="PS50979">
    <property type="entry name" value="BC"/>
    <property type="match status" value="1"/>
</dbReference>
<dbReference type="PROSITE" id="PS50975">
    <property type="entry name" value="ATP_GRASP"/>
    <property type="match status" value="1"/>
</dbReference>
<feature type="domain" description="ATP-grasp" evidence="9">
    <location>
        <begin position="122"/>
        <end position="328"/>
    </location>
</feature>
<gene>
    <name evidence="11" type="ORF">MMF94_14095</name>
</gene>
<dbReference type="InterPro" id="IPR050856">
    <property type="entry name" value="Biotin_carboxylase_complex"/>
</dbReference>
<sequence>MRVFDTVLVANRGEIAVRVLRTLWRLGVRSVAVYSDADADAPHVALADVAVRIGPAPAAQSYLSIPAVIEAARSTGAQAIHPGYGFLSENTAFAAACDEAGITFVGPPASAIEAMGDKIRAKQTVAKAGVPVVPGSDGAGLSDDDLTAAVEQIGYPVLLKPSAGGGGKGMHEVHRPDQLADAIATARREARGSFGDDTLLVERLVSTPRHIEIQVMADTHGNVIHLGERECSLQRRHQKIVEEAPSALLGETQRAAMGAAAVEAARAVGYTGAGTVEFIVEGDRADGDLASNGAFYFMEMNTRLQVEHPVTEMVTGLDLVELQLRVAAGEPLPIGQEDVRLTGHAVEARVYAEDPASGFLPTGGRILALHEPQGPGVRVDSGVAEGFVVGSDYDPMLAKVIAHGSDRAEALRRLDAALRDTVLLGLDTNVGFLRALLADDDVRAARLDTGLVGRRGTAWTTSELPADVLAATAAHAMLALEPAGPVVDPFDVPGGWRVGDPAWTTWQMLVSGHEPVVVRVRGRAAAAECVVGDDPPVGLRARRAPGSPDLEVTVDGVTRRYHCVVGGARPGAPADSTLWIGRDGLAWGVREQAPLDAAAMADEGAGGPVLSPMPGTVTVVEVTEGQQVRAGQRLVVVEAMKMEHVLTAPVDGVVRELRVRTGTTVARDAALLIVEPGTEEE</sequence>
<evidence type="ECO:0000256" key="1">
    <source>
        <dbReference type="ARBA" id="ARBA00001953"/>
    </source>
</evidence>
<dbReference type="GO" id="GO:0003989">
    <property type="term" value="F:acetyl-CoA carboxylase activity"/>
    <property type="evidence" value="ECO:0007669"/>
    <property type="project" value="UniProtKB-EC"/>
</dbReference>
<dbReference type="Gene3D" id="3.30.470.20">
    <property type="entry name" value="ATP-grasp fold, B domain"/>
    <property type="match status" value="1"/>
</dbReference>
<dbReference type="InterPro" id="IPR016185">
    <property type="entry name" value="PreATP-grasp_dom_sf"/>
</dbReference>
<dbReference type="Pfam" id="PF00364">
    <property type="entry name" value="Biotin_lipoyl"/>
    <property type="match status" value="1"/>
</dbReference>
<keyword evidence="6" id="KW-0092">Biotin</keyword>
<evidence type="ECO:0000256" key="6">
    <source>
        <dbReference type="ARBA" id="ARBA00023267"/>
    </source>
</evidence>
<dbReference type="Pfam" id="PF21139">
    <property type="entry name" value="BT_MCC_alpha"/>
    <property type="match status" value="1"/>
</dbReference>
<dbReference type="PANTHER" id="PTHR18866">
    <property type="entry name" value="CARBOXYLASE:PYRUVATE/ACETYL-COA/PROPIONYL-COA CARBOXYLASE"/>
    <property type="match status" value="1"/>
</dbReference>
<dbReference type="InterPro" id="IPR005479">
    <property type="entry name" value="CPAse_ATP-bd"/>
</dbReference>
<organism evidence="11 12">
    <name type="scientific">Pseudonocardia alaniniphila</name>
    <dbReference type="NCBI Taxonomy" id="75291"/>
    <lineage>
        <taxon>Bacteria</taxon>
        <taxon>Bacillati</taxon>
        <taxon>Actinomycetota</taxon>
        <taxon>Actinomycetes</taxon>
        <taxon>Pseudonocardiales</taxon>
        <taxon>Pseudonocardiaceae</taxon>
        <taxon>Pseudonocardia</taxon>
    </lineage>
</organism>
<dbReference type="InterPro" id="IPR011053">
    <property type="entry name" value="Single_hybrid_motif"/>
</dbReference>